<sequence>MKALFLGAGASYECGMPLVWEFTNGLRANVLKRLNSKLFDFQKDPHFRTSFEAILSDPDLHYEQMIGKLEALQLDRGPSSEIARTTALQLIDCVQILLLEDQVLTTKLLAEKAKDYSGIKGLLAKHPCLHVFSLNHDINFEEICKFHEIQCRDGFFDQAVERYSNIAKFKSLTKEQINNGVLNFFDSAGVGVNLIKLHGSLDMFAVEDKNLYLKCVPPVEAPIGGHVQEIRRIEDHSLELSQRLKIRTVGELDVTDKDGEIQFLRRSLLSGAHKFKGDFDQIAPIAFFEEFKNRMEAITELDVIGYGFGDHHVNEVLQQWLEAPNVSINIYDPYCKSIPSALSASAGRVCIMNFGLTDYFQKFDPSNQLLVATVRRGIFELARENLRQRRLSLWKASNEHSTE</sequence>
<dbReference type="Proteomes" id="UP000543908">
    <property type="component" value="Unassembled WGS sequence"/>
</dbReference>
<reference evidence="1 2" key="1">
    <citation type="submission" date="2020-05" db="EMBL/GenBank/DDBJ databases">
        <title>Onion-isolated Pseudomonas sp.</title>
        <authorList>
            <person name="Fujikawa T."/>
            <person name="Sawada H."/>
        </authorList>
    </citation>
    <scope>NUCLEOTIDE SEQUENCE [LARGE SCALE GENOMIC DNA]</scope>
    <source>
        <strain evidence="1 2">MAFF 301512</strain>
    </source>
</reference>
<evidence type="ECO:0008006" key="3">
    <source>
        <dbReference type="Google" id="ProtNLM"/>
    </source>
</evidence>
<proteinExistence type="predicted"/>
<dbReference type="AlphaFoldDB" id="A0A7Y8RIU2"/>
<dbReference type="RefSeq" id="WP_179028475.1">
    <property type="nucleotide sequence ID" value="NZ_JABUHS010000003.1"/>
</dbReference>
<evidence type="ECO:0000313" key="1">
    <source>
        <dbReference type="EMBL" id="NWN59804.1"/>
    </source>
</evidence>
<name>A0A7Y8RIU2_9PSED</name>
<evidence type="ECO:0000313" key="2">
    <source>
        <dbReference type="Proteomes" id="UP000543908"/>
    </source>
</evidence>
<gene>
    <name evidence="1" type="ORF">HT123_00705</name>
</gene>
<organism evidence="1 2">
    <name type="scientific">Pseudomonas allii</name>
    <dbReference type="NCBI Taxonomy" id="2740531"/>
    <lineage>
        <taxon>Bacteria</taxon>
        <taxon>Pseudomonadati</taxon>
        <taxon>Pseudomonadota</taxon>
        <taxon>Gammaproteobacteria</taxon>
        <taxon>Pseudomonadales</taxon>
        <taxon>Pseudomonadaceae</taxon>
        <taxon>Pseudomonas</taxon>
    </lineage>
</organism>
<protein>
    <recommendedName>
        <fullName evidence="3">SIR2-like domain-containing protein</fullName>
    </recommendedName>
</protein>
<dbReference type="EMBL" id="JABUHS010000003">
    <property type="protein sequence ID" value="NWN59804.1"/>
    <property type="molecule type" value="Genomic_DNA"/>
</dbReference>
<comment type="caution">
    <text evidence="1">The sequence shown here is derived from an EMBL/GenBank/DDBJ whole genome shotgun (WGS) entry which is preliminary data.</text>
</comment>
<accession>A0A7Y8RIU2</accession>